<evidence type="ECO:0000259" key="4">
    <source>
        <dbReference type="PROSITE" id="PS51077"/>
    </source>
</evidence>
<accession>A0A2U2RK59</accession>
<evidence type="ECO:0000256" key="1">
    <source>
        <dbReference type="ARBA" id="ARBA00023015"/>
    </source>
</evidence>
<dbReference type="SUPFAM" id="SSF55781">
    <property type="entry name" value="GAF domain-like"/>
    <property type="match status" value="1"/>
</dbReference>
<dbReference type="Proteomes" id="UP000245590">
    <property type="component" value="Unassembled WGS sequence"/>
</dbReference>
<feature type="domain" description="HTH iclR-type" evidence="4">
    <location>
        <begin position="12"/>
        <end position="73"/>
    </location>
</feature>
<proteinExistence type="predicted"/>
<dbReference type="GO" id="GO:0045892">
    <property type="term" value="P:negative regulation of DNA-templated transcription"/>
    <property type="evidence" value="ECO:0007669"/>
    <property type="project" value="TreeGrafter"/>
</dbReference>
<dbReference type="GO" id="GO:0003700">
    <property type="term" value="F:DNA-binding transcription factor activity"/>
    <property type="evidence" value="ECO:0007669"/>
    <property type="project" value="TreeGrafter"/>
</dbReference>
<keyword evidence="3" id="KW-0804">Transcription</keyword>
<reference evidence="6 7" key="1">
    <citation type="submission" date="2018-05" db="EMBL/GenBank/DDBJ databases">
        <title>Brachybacterium sp. M1HQ-2T, whole genome shotgun sequence.</title>
        <authorList>
            <person name="Tuo L."/>
        </authorList>
    </citation>
    <scope>NUCLEOTIDE SEQUENCE [LARGE SCALE GENOMIC DNA]</scope>
    <source>
        <strain evidence="6 7">M1HQ-2</strain>
    </source>
</reference>
<dbReference type="EMBL" id="QFKX01000002">
    <property type="protein sequence ID" value="PWH06262.1"/>
    <property type="molecule type" value="Genomic_DNA"/>
</dbReference>
<sequence>MNAEDPPAKSPVEAIDRAALLLVHLAEAGPEGSSLADLATLTGLHKATAHRALQALRHRDFVDQVEGRYRLGTVAARLGEAFTAEAHLAPLLHPALVALSERTHELVHAGVLEGAHVRYIDKVEPARTIRVWSSVGGTVPAAVSAMGRALLAFTDVRREQLEVFTRVVDPALEVSTRHVWETLEQARARGCATEIRENEPGIACLGMPVLRSGRAVAAVSVTAPAERMTSARIEELHGLMREELSELLPAPLSIPR</sequence>
<dbReference type="Pfam" id="PF01614">
    <property type="entry name" value="IclR_C"/>
    <property type="match status" value="1"/>
</dbReference>
<dbReference type="Gene3D" id="1.10.10.10">
    <property type="entry name" value="Winged helix-like DNA-binding domain superfamily/Winged helix DNA-binding domain"/>
    <property type="match status" value="1"/>
</dbReference>
<dbReference type="InterPro" id="IPR050707">
    <property type="entry name" value="HTH_MetabolicPath_Reg"/>
</dbReference>
<dbReference type="SMART" id="SM00346">
    <property type="entry name" value="HTH_ICLR"/>
    <property type="match status" value="1"/>
</dbReference>
<dbReference type="PANTHER" id="PTHR30136">
    <property type="entry name" value="HELIX-TURN-HELIX TRANSCRIPTIONAL REGULATOR, ICLR FAMILY"/>
    <property type="match status" value="1"/>
</dbReference>
<gene>
    <name evidence="6" type="ORF">DEO23_04560</name>
</gene>
<dbReference type="InterPro" id="IPR029016">
    <property type="entry name" value="GAF-like_dom_sf"/>
</dbReference>
<evidence type="ECO:0000256" key="3">
    <source>
        <dbReference type="ARBA" id="ARBA00023163"/>
    </source>
</evidence>
<dbReference type="Gene3D" id="3.30.450.40">
    <property type="match status" value="1"/>
</dbReference>
<dbReference type="PROSITE" id="PS51078">
    <property type="entry name" value="ICLR_ED"/>
    <property type="match status" value="1"/>
</dbReference>
<dbReference type="PANTHER" id="PTHR30136:SF35">
    <property type="entry name" value="HTH-TYPE TRANSCRIPTIONAL REGULATOR RV1719"/>
    <property type="match status" value="1"/>
</dbReference>
<evidence type="ECO:0000259" key="5">
    <source>
        <dbReference type="PROSITE" id="PS51078"/>
    </source>
</evidence>
<keyword evidence="1" id="KW-0805">Transcription regulation</keyword>
<dbReference type="InterPro" id="IPR036388">
    <property type="entry name" value="WH-like_DNA-bd_sf"/>
</dbReference>
<keyword evidence="7" id="KW-1185">Reference proteome</keyword>
<evidence type="ECO:0000313" key="6">
    <source>
        <dbReference type="EMBL" id="PWH06262.1"/>
    </source>
</evidence>
<dbReference type="SUPFAM" id="SSF46785">
    <property type="entry name" value="Winged helix' DNA-binding domain"/>
    <property type="match status" value="1"/>
</dbReference>
<dbReference type="InterPro" id="IPR036390">
    <property type="entry name" value="WH_DNA-bd_sf"/>
</dbReference>
<dbReference type="OrthoDB" id="9000968at2"/>
<name>A0A2U2RK59_9MICO</name>
<dbReference type="AlphaFoldDB" id="A0A2U2RK59"/>
<dbReference type="RefSeq" id="WP_109274855.1">
    <property type="nucleotide sequence ID" value="NZ_QFKX01000002.1"/>
</dbReference>
<evidence type="ECO:0000256" key="2">
    <source>
        <dbReference type="ARBA" id="ARBA00023125"/>
    </source>
</evidence>
<dbReference type="PROSITE" id="PS51077">
    <property type="entry name" value="HTH_ICLR"/>
    <property type="match status" value="1"/>
</dbReference>
<protein>
    <submittedName>
        <fullName evidence="6">IclR family transcriptional regulator</fullName>
    </submittedName>
</protein>
<dbReference type="InterPro" id="IPR005471">
    <property type="entry name" value="Tscrpt_reg_IclR_N"/>
</dbReference>
<dbReference type="GO" id="GO:0003677">
    <property type="term" value="F:DNA binding"/>
    <property type="evidence" value="ECO:0007669"/>
    <property type="project" value="UniProtKB-KW"/>
</dbReference>
<feature type="domain" description="IclR-ED" evidence="5">
    <location>
        <begin position="74"/>
        <end position="256"/>
    </location>
</feature>
<keyword evidence="2" id="KW-0238">DNA-binding</keyword>
<organism evidence="6 7">
    <name type="scientific">Brachybacterium endophyticum</name>
    <dbReference type="NCBI Taxonomy" id="2182385"/>
    <lineage>
        <taxon>Bacteria</taxon>
        <taxon>Bacillati</taxon>
        <taxon>Actinomycetota</taxon>
        <taxon>Actinomycetes</taxon>
        <taxon>Micrococcales</taxon>
        <taxon>Dermabacteraceae</taxon>
        <taxon>Brachybacterium</taxon>
    </lineage>
</organism>
<comment type="caution">
    <text evidence="6">The sequence shown here is derived from an EMBL/GenBank/DDBJ whole genome shotgun (WGS) entry which is preliminary data.</text>
</comment>
<evidence type="ECO:0000313" key="7">
    <source>
        <dbReference type="Proteomes" id="UP000245590"/>
    </source>
</evidence>
<dbReference type="InterPro" id="IPR014757">
    <property type="entry name" value="Tscrpt_reg_IclR_C"/>
</dbReference>
<dbReference type="Pfam" id="PF09339">
    <property type="entry name" value="HTH_IclR"/>
    <property type="match status" value="1"/>
</dbReference>